<protein>
    <submittedName>
        <fullName evidence="2">Uncharacterized protein</fullName>
    </submittedName>
</protein>
<evidence type="ECO:0000256" key="1">
    <source>
        <dbReference type="SAM" id="MobiDB-lite"/>
    </source>
</evidence>
<keyword evidence="3" id="KW-1185">Reference proteome</keyword>
<name>A0AAP2ZC32_9EURY</name>
<dbReference type="EMBL" id="JAOPJZ010000032">
    <property type="protein sequence ID" value="MCU4754193.1"/>
    <property type="molecule type" value="Genomic_DNA"/>
</dbReference>
<reference evidence="2 3" key="1">
    <citation type="submission" date="2022-09" db="EMBL/GenBank/DDBJ databases">
        <title>Enrichment on poylsaccharides allowed isolation of novel metabolic and taxonomic groups of Haloarchaea.</title>
        <authorList>
            <person name="Sorokin D.Y."/>
            <person name="Elcheninov A.G."/>
            <person name="Khizhniak T.V."/>
            <person name="Kolganova T.V."/>
            <person name="Kublanov I.V."/>
        </authorList>
    </citation>
    <scope>NUCLEOTIDE SEQUENCE [LARGE SCALE GENOMIC DNA]</scope>
    <source>
        <strain evidence="2 3">AArc-curdl1</strain>
    </source>
</reference>
<feature type="region of interest" description="Disordered" evidence="1">
    <location>
        <begin position="1"/>
        <end position="20"/>
    </location>
</feature>
<sequence>MITVPTTPTDARAVSSSAGPVGPVGATTVISGAWQNDVTTVSGRYGVMFDAGTAGSNGRGRVLPLIPTKRLAGIAVRAA</sequence>
<comment type="caution">
    <text evidence="2">The sequence shown here is derived from an EMBL/GenBank/DDBJ whole genome shotgun (WGS) entry which is preliminary data.</text>
</comment>
<gene>
    <name evidence="2" type="ORF">OB919_19780</name>
</gene>
<accession>A0AAP2ZC32</accession>
<dbReference type="AlphaFoldDB" id="A0AAP2ZC32"/>
<feature type="compositionally biased region" description="Polar residues" evidence="1">
    <location>
        <begin position="1"/>
        <end position="18"/>
    </location>
</feature>
<evidence type="ECO:0000313" key="3">
    <source>
        <dbReference type="Proteomes" id="UP001321047"/>
    </source>
</evidence>
<evidence type="ECO:0000313" key="2">
    <source>
        <dbReference type="EMBL" id="MCU4754193.1"/>
    </source>
</evidence>
<dbReference type="Proteomes" id="UP001321047">
    <property type="component" value="Unassembled WGS sequence"/>
</dbReference>
<dbReference type="RefSeq" id="WP_342810494.1">
    <property type="nucleotide sequence ID" value="NZ_JAOPJZ010000032.1"/>
</dbReference>
<organism evidence="2 3">
    <name type="scientific">Natronosalvus hydrolyticus</name>
    <dbReference type="NCBI Taxonomy" id="2979988"/>
    <lineage>
        <taxon>Archaea</taxon>
        <taxon>Methanobacteriati</taxon>
        <taxon>Methanobacteriota</taxon>
        <taxon>Stenosarchaea group</taxon>
        <taxon>Halobacteria</taxon>
        <taxon>Halobacteriales</taxon>
        <taxon>Natrialbaceae</taxon>
        <taxon>Natronosalvus</taxon>
    </lineage>
</organism>
<proteinExistence type="predicted"/>